<comment type="caution">
    <text evidence="1">The sequence shown here is derived from an EMBL/GenBank/DDBJ whole genome shotgun (WGS) entry which is preliminary data.</text>
</comment>
<sequence length="155" mass="17469">MLKRLVQDWLIARCKHICTSSDRLPERHTTGCTSKTLSLQEARYLPHFNVTDSLAPSISGHVNRRLNSGDQGDQFCFLNERDLKLRGLDQLNQSPMNGTSALTEVRMCFGRRKESESDPLFEHVLQLLDKPVTIKANRIGCAQQLLHPADTPASN</sequence>
<dbReference type="Proteomes" id="UP000092207">
    <property type="component" value="Unassembled WGS sequence"/>
</dbReference>
<dbReference type="AlphaFoldDB" id="A0A1A2UCL5"/>
<protein>
    <submittedName>
        <fullName evidence="1">Uncharacterized protein</fullName>
    </submittedName>
</protein>
<organism evidence="1 2">
    <name type="scientific">Mycobacterium scrofulaceum</name>
    <dbReference type="NCBI Taxonomy" id="1783"/>
    <lineage>
        <taxon>Bacteria</taxon>
        <taxon>Bacillati</taxon>
        <taxon>Actinomycetota</taxon>
        <taxon>Actinomycetes</taxon>
        <taxon>Mycobacteriales</taxon>
        <taxon>Mycobacteriaceae</taxon>
        <taxon>Mycobacterium</taxon>
    </lineage>
</organism>
<reference evidence="1 2" key="1">
    <citation type="submission" date="2016-06" db="EMBL/GenBank/DDBJ databases">
        <authorList>
            <person name="Kjaerup R.B."/>
            <person name="Dalgaard T.S."/>
            <person name="Juul-Madsen H.R."/>
        </authorList>
    </citation>
    <scope>NUCLEOTIDE SEQUENCE [LARGE SCALE GENOMIC DNA]</scope>
    <source>
        <strain evidence="1 2">E2838</strain>
    </source>
</reference>
<dbReference type="RefSeq" id="WP_067310608.1">
    <property type="nucleotide sequence ID" value="NZ_LZJY01000419.1"/>
</dbReference>
<evidence type="ECO:0000313" key="1">
    <source>
        <dbReference type="EMBL" id="OBH86643.1"/>
    </source>
</evidence>
<evidence type="ECO:0000313" key="2">
    <source>
        <dbReference type="Proteomes" id="UP000092207"/>
    </source>
</evidence>
<name>A0A1A2UCL5_MYCSC</name>
<dbReference type="EMBL" id="LZJY01000419">
    <property type="protein sequence ID" value="OBH86643.1"/>
    <property type="molecule type" value="Genomic_DNA"/>
</dbReference>
<gene>
    <name evidence="1" type="ORF">A5679_26875</name>
</gene>
<accession>A0A1A2UCL5</accession>
<proteinExistence type="predicted"/>